<organism evidence="1 2">
    <name type="scientific">Ixodes persulcatus</name>
    <name type="common">Taiga tick</name>
    <dbReference type="NCBI Taxonomy" id="34615"/>
    <lineage>
        <taxon>Eukaryota</taxon>
        <taxon>Metazoa</taxon>
        <taxon>Ecdysozoa</taxon>
        <taxon>Arthropoda</taxon>
        <taxon>Chelicerata</taxon>
        <taxon>Arachnida</taxon>
        <taxon>Acari</taxon>
        <taxon>Parasitiformes</taxon>
        <taxon>Ixodida</taxon>
        <taxon>Ixodoidea</taxon>
        <taxon>Ixodidae</taxon>
        <taxon>Ixodinae</taxon>
        <taxon>Ixodes</taxon>
    </lineage>
</organism>
<name>A0AC60QWB0_IXOPE</name>
<dbReference type="Proteomes" id="UP000805193">
    <property type="component" value="Unassembled WGS sequence"/>
</dbReference>
<accession>A0AC60QWB0</accession>
<reference evidence="1 2" key="1">
    <citation type="journal article" date="2020" name="Cell">
        <title>Large-Scale Comparative Analyses of Tick Genomes Elucidate Their Genetic Diversity and Vector Capacities.</title>
        <authorList>
            <consortium name="Tick Genome and Microbiome Consortium (TIGMIC)"/>
            <person name="Jia N."/>
            <person name="Wang J."/>
            <person name="Shi W."/>
            <person name="Du L."/>
            <person name="Sun Y."/>
            <person name="Zhan W."/>
            <person name="Jiang J.F."/>
            <person name="Wang Q."/>
            <person name="Zhang B."/>
            <person name="Ji P."/>
            <person name="Bell-Sakyi L."/>
            <person name="Cui X.M."/>
            <person name="Yuan T.T."/>
            <person name="Jiang B.G."/>
            <person name="Yang W.F."/>
            <person name="Lam T.T."/>
            <person name="Chang Q.C."/>
            <person name="Ding S.J."/>
            <person name="Wang X.J."/>
            <person name="Zhu J.G."/>
            <person name="Ruan X.D."/>
            <person name="Zhao L."/>
            <person name="Wei J.T."/>
            <person name="Ye R.Z."/>
            <person name="Que T.C."/>
            <person name="Du C.H."/>
            <person name="Zhou Y.H."/>
            <person name="Cheng J.X."/>
            <person name="Dai P.F."/>
            <person name="Guo W.B."/>
            <person name="Han X.H."/>
            <person name="Huang E.J."/>
            <person name="Li L.F."/>
            <person name="Wei W."/>
            <person name="Gao Y.C."/>
            <person name="Liu J.Z."/>
            <person name="Shao H.Z."/>
            <person name="Wang X."/>
            <person name="Wang C.C."/>
            <person name="Yang T.C."/>
            <person name="Huo Q.B."/>
            <person name="Li W."/>
            <person name="Chen H.Y."/>
            <person name="Chen S.E."/>
            <person name="Zhou L.G."/>
            <person name="Ni X.B."/>
            <person name="Tian J.H."/>
            <person name="Sheng Y."/>
            <person name="Liu T."/>
            <person name="Pan Y.S."/>
            <person name="Xia L.Y."/>
            <person name="Li J."/>
            <person name="Zhao F."/>
            <person name="Cao W.C."/>
        </authorList>
    </citation>
    <scope>NUCLEOTIDE SEQUENCE [LARGE SCALE GENOMIC DNA]</scope>
    <source>
        <strain evidence="1">Iper-2018</strain>
    </source>
</reference>
<sequence>MYLSKPCKQSQQRLGTLPPRTSHGIRDVPDVARQTTDNYHRKILLKRRQHHFLNPVDVLAIQEPLTQPGDFRLRALLLVNAGLLHNQVDLSAFSSHSAEYVAATIHVREVEFTVVSVYVAPGSTAVWDARILRDIARQCPSRLLFCGDFNAHNTTWGDNRTTPRGSALEDVTTTLGLEALNDGSETFVRQGVHGSVLDLTFAPRNIAASWTVIADTTKKYKKYDVTHWDLFRQHLSKALEHGPMNDLGRAITNALSLSTRTVSLPIQRPAPDLEYLNLRAARRRAQRKAHRTNTAADWQHHRKIDAKFRRHTTRLQREQWNQLCASFGSPRGLTKAWKIARTLSAEKLSTHPTAGLANSLQLTLEATAELLADEFSRNIPSPAGYLLQDQTVSRIKPYATSTSVITLIFLMRSTTCGKLQRFPMPGSSRT</sequence>
<comment type="caution">
    <text evidence="1">The sequence shown here is derived from an EMBL/GenBank/DDBJ whole genome shotgun (WGS) entry which is preliminary data.</text>
</comment>
<protein>
    <submittedName>
        <fullName evidence="1">Uncharacterized protein</fullName>
    </submittedName>
</protein>
<evidence type="ECO:0000313" key="2">
    <source>
        <dbReference type="Proteomes" id="UP000805193"/>
    </source>
</evidence>
<gene>
    <name evidence="1" type="ORF">HPB47_015737</name>
</gene>
<dbReference type="EMBL" id="JABSTQ010004400">
    <property type="protein sequence ID" value="KAG0442306.1"/>
    <property type="molecule type" value="Genomic_DNA"/>
</dbReference>
<evidence type="ECO:0000313" key="1">
    <source>
        <dbReference type="EMBL" id="KAG0442306.1"/>
    </source>
</evidence>
<keyword evidence="2" id="KW-1185">Reference proteome</keyword>
<proteinExistence type="predicted"/>